<feature type="non-terminal residue" evidence="2">
    <location>
        <position position="1"/>
    </location>
</feature>
<proteinExistence type="predicted"/>
<dbReference type="AlphaFoldDB" id="A0A0D6ERT4"/>
<reference evidence="3" key="1">
    <citation type="submission" date="2015-02" db="EMBL/GenBank/DDBJ databases">
        <authorList>
            <person name="Gon?alves P."/>
        </authorList>
    </citation>
    <scope>NUCLEOTIDE SEQUENCE [LARGE SCALE GENOMIC DNA]</scope>
</reference>
<evidence type="ECO:0000256" key="1">
    <source>
        <dbReference type="SAM" id="MobiDB-lite"/>
    </source>
</evidence>
<keyword evidence="3" id="KW-1185">Reference proteome</keyword>
<name>A0A0D6ERT4_SPOSA</name>
<dbReference type="SUPFAM" id="SSF52047">
    <property type="entry name" value="RNI-like"/>
    <property type="match status" value="1"/>
</dbReference>
<evidence type="ECO:0000313" key="3">
    <source>
        <dbReference type="Proteomes" id="UP000243876"/>
    </source>
</evidence>
<sequence length="470" mass="52742">MERSYYTFLKGAYFDSALHSLSRWPVEAAPSLRRLAFVQDLSPTHGVVKKETPAFGLHEIEAELELIAQTQPSASRRYGRKKVEGKLDFAQPIVFFQFGCITTLALSPVGSVLEHLVLRLPRRNLLTALTDHILRPGRHPFASIRHLDLSTTHIIDDARFPTLLRMHPTLEHLVIDRCTGLIGPEAVEETTAVATLKWLGKCCAGIGLARAEEALRAWRRIVKERPADAPNLPRSAAPFVRNGARTRTRSPAPNTSDDSSSPAIDKLVSPVKELFVIPPPSVLSSLGCGLHDLPPSLRASWSLAFFSGYADAIDRTTTRIEEYLERWALWRETGKLADETRRMVTFASAVPRDSPWVDWGYVDPDPTFAKFLDERAMVVVEPSVAVELLGQIKAKAEAFSFCTVPDCSNAPGVPHLSLSRIGKETVEERAQREKKVWEQEKREEAEWRRPEWEHEKGCAHLASRRAWVVE</sequence>
<organism evidence="2 3">
    <name type="scientific">Sporidiobolus salmonicolor</name>
    <name type="common">Yeast-like fungus</name>
    <name type="synonym">Sporobolomyces salmonicolor</name>
    <dbReference type="NCBI Taxonomy" id="5005"/>
    <lineage>
        <taxon>Eukaryota</taxon>
        <taxon>Fungi</taxon>
        <taxon>Dikarya</taxon>
        <taxon>Basidiomycota</taxon>
        <taxon>Pucciniomycotina</taxon>
        <taxon>Microbotryomycetes</taxon>
        <taxon>Sporidiobolales</taxon>
        <taxon>Sporidiobolaceae</taxon>
        <taxon>Sporobolomyces</taxon>
    </lineage>
</organism>
<accession>A0A0D6ERT4</accession>
<dbReference type="EMBL" id="CENE01000029">
    <property type="protein sequence ID" value="CEQ42558.1"/>
    <property type="molecule type" value="Genomic_DNA"/>
</dbReference>
<feature type="compositionally biased region" description="Polar residues" evidence="1">
    <location>
        <begin position="249"/>
        <end position="262"/>
    </location>
</feature>
<feature type="region of interest" description="Disordered" evidence="1">
    <location>
        <begin position="229"/>
        <end position="263"/>
    </location>
</feature>
<dbReference type="Proteomes" id="UP000243876">
    <property type="component" value="Unassembled WGS sequence"/>
</dbReference>
<dbReference type="OrthoDB" id="3353982at2759"/>
<protein>
    <submittedName>
        <fullName evidence="2">SPOSA6832_04383-mRNA-1:cds</fullName>
    </submittedName>
</protein>
<evidence type="ECO:0000313" key="2">
    <source>
        <dbReference type="EMBL" id="CEQ42558.1"/>
    </source>
</evidence>
<gene>
    <name evidence="2" type="primary">SPOSA6832_04383</name>
</gene>